<feature type="transmembrane region" description="Helical" evidence="1">
    <location>
        <begin position="6"/>
        <end position="30"/>
    </location>
</feature>
<sequence length="84" mass="9965">MDKGIIQILVILVLFVIILSFLGISLGAIFKNELVRDNFAFIWKWAKQAWDWSVYAWGGYLSYPIKITWKIFIEYAWKPFAELF</sequence>
<organism evidence="2 3">
    <name type="scientific">Candidatus Tagabacteria bacterium RIFCSPLOWO2_01_FULL_39_11</name>
    <dbReference type="NCBI Taxonomy" id="1802295"/>
    <lineage>
        <taxon>Bacteria</taxon>
        <taxon>Candidatus Tagaibacteriota</taxon>
    </lineage>
</organism>
<evidence type="ECO:0000256" key="1">
    <source>
        <dbReference type="SAM" id="Phobius"/>
    </source>
</evidence>
<keyword evidence="1" id="KW-1133">Transmembrane helix</keyword>
<evidence type="ECO:0000313" key="2">
    <source>
        <dbReference type="EMBL" id="OHA12861.1"/>
    </source>
</evidence>
<accession>A0A1G2LPX9</accession>
<gene>
    <name evidence="2" type="ORF">A2909_00185</name>
</gene>
<keyword evidence="1" id="KW-0472">Membrane</keyword>
<dbReference type="AlphaFoldDB" id="A0A1G2LPX9"/>
<keyword evidence="1" id="KW-0812">Transmembrane</keyword>
<dbReference type="Proteomes" id="UP000178302">
    <property type="component" value="Unassembled WGS sequence"/>
</dbReference>
<evidence type="ECO:0000313" key="3">
    <source>
        <dbReference type="Proteomes" id="UP000178302"/>
    </source>
</evidence>
<reference evidence="2 3" key="1">
    <citation type="journal article" date="2016" name="Nat. Commun.">
        <title>Thousands of microbial genomes shed light on interconnected biogeochemical processes in an aquifer system.</title>
        <authorList>
            <person name="Anantharaman K."/>
            <person name="Brown C.T."/>
            <person name="Hug L.A."/>
            <person name="Sharon I."/>
            <person name="Castelle C.J."/>
            <person name="Probst A.J."/>
            <person name="Thomas B.C."/>
            <person name="Singh A."/>
            <person name="Wilkins M.J."/>
            <person name="Karaoz U."/>
            <person name="Brodie E.L."/>
            <person name="Williams K.H."/>
            <person name="Hubbard S.S."/>
            <person name="Banfield J.F."/>
        </authorList>
    </citation>
    <scope>NUCLEOTIDE SEQUENCE [LARGE SCALE GENOMIC DNA]</scope>
</reference>
<proteinExistence type="predicted"/>
<protein>
    <submittedName>
        <fullName evidence="2">Uncharacterized protein</fullName>
    </submittedName>
</protein>
<name>A0A1G2LPX9_9BACT</name>
<comment type="caution">
    <text evidence="2">The sequence shown here is derived from an EMBL/GenBank/DDBJ whole genome shotgun (WGS) entry which is preliminary data.</text>
</comment>
<dbReference type="EMBL" id="MHQZ01000046">
    <property type="protein sequence ID" value="OHA12861.1"/>
    <property type="molecule type" value="Genomic_DNA"/>
</dbReference>